<reference evidence="1 2" key="1">
    <citation type="journal article" date="2017" name="Curr. Biol.">
        <title>The Evolution of Venom by Co-option of Single-Copy Genes.</title>
        <authorList>
            <person name="Martinson E.O."/>
            <person name="Mrinalini"/>
            <person name="Kelkar Y.D."/>
            <person name="Chang C.H."/>
            <person name="Werren J.H."/>
        </authorList>
    </citation>
    <scope>NUCLEOTIDE SEQUENCE [LARGE SCALE GENOMIC DNA]</scope>
    <source>
        <strain evidence="1 2">Alberta</strain>
        <tissue evidence="1">Whole body</tissue>
    </source>
</reference>
<evidence type="ECO:0000313" key="2">
    <source>
        <dbReference type="Proteomes" id="UP000215335"/>
    </source>
</evidence>
<dbReference type="EMBL" id="NNAY01002992">
    <property type="protein sequence ID" value="OXU20159.1"/>
    <property type="molecule type" value="Genomic_DNA"/>
</dbReference>
<gene>
    <name evidence="1" type="ORF">TSAR_000278</name>
</gene>
<protein>
    <submittedName>
        <fullName evidence="1">Uncharacterized protein</fullName>
    </submittedName>
</protein>
<organism evidence="1 2">
    <name type="scientific">Trichomalopsis sarcophagae</name>
    <dbReference type="NCBI Taxonomy" id="543379"/>
    <lineage>
        <taxon>Eukaryota</taxon>
        <taxon>Metazoa</taxon>
        <taxon>Ecdysozoa</taxon>
        <taxon>Arthropoda</taxon>
        <taxon>Hexapoda</taxon>
        <taxon>Insecta</taxon>
        <taxon>Pterygota</taxon>
        <taxon>Neoptera</taxon>
        <taxon>Endopterygota</taxon>
        <taxon>Hymenoptera</taxon>
        <taxon>Apocrita</taxon>
        <taxon>Proctotrupomorpha</taxon>
        <taxon>Chalcidoidea</taxon>
        <taxon>Pteromalidae</taxon>
        <taxon>Pteromalinae</taxon>
        <taxon>Trichomalopsis</taxon>
    </lineage>
</organism>
<keyword evidence="2" id="KW-1185">Reference proteome</keyword>
<sequence length="234" mass="26572">MALPILVGNSCFSNVLRGLWITTPCEYSSENAWSIDEANKKMLKARRSISDINSLVSCKRKAHQLETDEGTLRIVREVDEIQCATVSLGERQSLANADNEETESTTVSLRETHFVEICNSLMYNAQSVTLPVIYTGVKCIMFAEWRKNYSSMAKRIVIFSNMSVDVRIFEVTIYIEEILLDVVGIKNIASVDDISRIVSYVANCVLPCQKIDETNKSPNCRECVYNRLQMFPRF</sequence>
<proteinExistence type="predicted"/>
<evidence type="ECO:0000313" key="1">
    <source>
        <dbReference type="EMBL" id="OXU20159.1"/>
    </source>
</evidence>
<dbReference type="AlphaFoldDB" id="A0A232EP48"/>
<dbReference type="Proteomes" id="UP000215335">
    <property type="component" value="Unassembled WGS sequence"/>
</dbReference>
<name>A0A232EP48_9HYME</name>
<accession>A0A232EP48</accession>
<comment type="caution">
    <text evidence="1">The sequence shown here is derived from an EMBL/GenBank/DDBJ whole genome shotgun (WGS) entry which is preliminary data.</text>
</comment>